<dbReference type="OrthoDB" id="9802365at2"/>
<proteinExistence type="predicted"/>
<dbReference type="STRING" id="1544413.Clow_00163"/>
<protein>
    <submittedName>
        <fullName evidence="6">Endonuclease III</fullName>
        <ecNumber evidence="6">4.2.99.18</ecNumber>
    </submittedName>
</protein>
<dbReference type="PIRSF" id="PIRSF001435">
    <property type="entry name" value="Nth"/>
    <property type="match status" value="1"/>
</dbReference>
<reference evidence="6 7" key="1">
    <citation type="submission" date="2015-10" db="EMBL/GenBank/DDBJ databases">
        <title>Corynebacteirum lowii and Corynebacterium oculi species nova, derived from human clinical disease and and emended description of Corynebacterium mastiditis.</title>
        <authorList>
            <person name="Bernard K."/>
            <person name="Pacheco A.L."/>
            <person name="Mcdougall C."/>
            <person name="Burtx T."/>
            <person name="Weibe D."/>
            <person name="Tyler S."/>
            <person name="Olson A.B."/>
            <person name="Cnockaert M."/>
            <person name="Eguchi H."/>
            <person name="Kuwahara T."/>
            <person name="Nakayama-Imaohji H."/>
            <person name="Boudewijins M."/>
            <person name="Van Hoecke F."/>
            <person name="Bernier A.-M."/>
            <person name="Vandamme P."/>
        </authorList>
    </citation>
    <scope>NUCLEOTIDE SEQUENCE [LARGE SCALE GENOMIC DNA]</scope>
    <source>
        <strain evidence="6 7">NML 130206</strain>
    </source>
</reference>
<dbReference type="PANTHER" id="PTHR10359:SF19">
    <property type="entry name" value="DNA REPAIR GLYCOSYLASE MJ1434-RELATED"/>
    <property type="match status" value="1"/>
</dbReference>
<feature type="domain" description="HhH-GPD" evidence="5">
    <location>
        <begin position="46"/>
        <end position="211"/>
    </location>
</feature>
<keyword evidence="2" id="KW-0479">Metal-binding</keyword>
<sequence>MTRNSEQIGNQTLNARSILNKLHSIYGEQHWWPANSAFEMMCGAILVQNTQWTNVELSINNLFTIKGIKTPEQLLSLTTEDLEKIIQPSGFMKSKARTCQSLSKWILDNDALSQDSKVQQWTNDQLRESLINIRGIGPETADVVRLFAYSRPTFIWSTYARRMLSLFNVGDLNKFSYETCRKRYSSIINTEGFSANEAGELHALIVRSGKDNHEKILLEMASR</sequence>
<dbReference type="GO" id="GO:0140078">
    <property type="term" value="F:class I DNA-(apurinic or apyrimidinic site) endonuclease activity"/>
    <property type="evidence" value="ECO:0007669"/>
    <property type="project" value="UniProtKB-EC"/>
</dbReference>
<dbReference type="GO" id="GO:0006284">
    <property type="term" value="P:base-excision repair"/>
    <property type="evidence" value="ECO:0007669"/>
    <property type="project" value="InterPro"/>
</dbReference>
<dbReference type="AlphaFoldDB" id="A0A0Q1AJR9"/>
<dbReference type="PATRIC" id="fig|1544413.3.peg.166"/>
<keyword evidence="6" id="KW-0540">Nuclease</keyword>
<dbReference type="PANTHER" id="PTHR10359">
    <property type="entry name" value="A/G-SPECIFIC ADENINE GLYCOSYLASE/ENDONUCLEASE III"/>
    <property type="match status" value="1"/>
</dbReference>
<gene>
    <name evidence="6" type="primary">nth</name>
    <name evidence="6" type="ORF">Clow_00163</name>
</gene>
<evidence type="ECO:0000256" key="4">
    <source>
        <dbReference type="ARBA" id="ARBA00023014"/>
    </source>
</evidence>
<dbReference type="CDD" id="cd00056">
    <property type="entry name" value="ENDO3c"/>
    <property type="match status" value="1"/>
</dbReference>
<accession>A0A0Q1AJR9</accession>
<dbReference type="GO" id="GO:0046872">
    <property type="term" value="F:metal ion binding"/>
    <property type="evidence" value="ECO:0007669"/>
    <property type="project" value="UniProtKB-KW"/>
</dbReference>
<keyword evidence="3" id="KW-0408">Iron</keyword>
<keyword evidence="1" id="KW-0004">4Fe-4S</keyword>
<keyword evidence="6" id="KW-0255">Endonuclease</keyword>
<dbReference type="SMART" id="SM00478">
    <property type="entry name" value="ENDO3c"/>
    <property type="match status" value="1"/>
</dbReference>
<dbReference type="GO" id="GO:0051539">
    <property type="term" value="F:4 iron, 4 sulfur cluster binding"/>
    <property type="evidence" value="ECO:0007669"/>
    <property type="project" value="UniProtKB-KW"/>
</dbReference>
<keyword evidence="4" id="KW-0411">Iron-sulfur</keyword>
<evidence type="ECO:0000313" key="7">
    <source>
        <dbReference type="Proteomes" id="UP000050488"/>
    </source>
</evidence>
<keyword evidence="6" id="KW-0378">Hydrolase</keyword>
<dbReference type="RefSeq" id="WP_055174965.1">
    <property type="nucleotide sequence ID" value="NZ_JAUSQY010000001.1"/>
</dbReference>
<dbReference type="Proteomes" id="UP000050488">
    <property type="component" value="Unassembled WGS sequence"/>
</dbReference>
<comment type="caution">
    <text evidence="6">The sequence shown here is derived from an EMBL/GenBank/DDBJ whole genome shotgun (WGS) entry which is preliminary data.</text>
</comment>
<dbReference type="EMBL" id="LKEV01000001">
    <property type="protein sequence ID" value="KQB87115.1"/>
    <property type="molecule type" value="Genomic_DNA"/>
</dbReference>
<evidence type="ECO:0000259" key="5">
    <source>
        <dbReference type="SMART" id="SM00478"/>
    </source>
</evidence>
<evidence type="ECO:0000313" key="6">
    <source>
        <dbReference type="EMBL" id="KQB87115.1"/>
    </source>
</evidence>
<dbReference type="Pfam" id="PF00730">
    <property type="entry name" value="HhH-GPD"/>
    <property type="match status" value="1"/>
</dbReference>
<dbReference type="SUPFAM" id="SSF48150">
    <property type="entry name" value="DNA-glycosylase"/>
    <property type="match status" value="1"/>
</dbReference>
<evidence type="ECO:0000256" key="3">
    <source>
        <dbReference type="ARBA" id="ARBA00023004"/>
    </source>
</evidence>
<dbReference type="Gene3D" id="1.10.340.30">
    <property type="entry name" value="Hypothetical protein, domain 2"/>
    <property type="match status" value="1"/>
</dbReference>
<organism evidence="6 7">
    <name type="scientific">Corynebacterium lowii</name>
    <dbReference type="NCBI Taxonomy" id="1544413"/>
    <lineage>
        <taxon>Bacteria</taxon>
        <taxon>Bacillati</taxon>
        <taxon>Actinomycetota</taxon>
        <taxon>Actinomycetes</taxon>
        <taxon>Mycobacteriales</taxon>
        <taxon>Corynebacteriaceae</taxon>
        <taxon>Corynebacterium</taxon>
    </lineage>
</organism>
<evidence type="ECO:0000256" key="2">
    <source>
        <dbReference type="ARBA" id="ARBA00022723"/>
    </source>
</evidence>
<dbReference type="InterPro" id="IPR011257">
    <property type="entry name" value="DNA_glycosylase"/>
</dbReference>
<keyword evidence="7" id="KW-1185">Reference proteome</keyword>
<evidence type="ECO:0000256" key="1">
    <source>
        <dbReference type="ARBA" id="ARBA00022485"/>
    </source>
</evidence>
<dbReference type="EC" id="4.2.99.18" evidence="6"/>
<dbReference type="InterPro" id="IPR003265">
    <property type="entry name" value="HhH-GPD_domain"/>
</dbReference>
<keyword evidence="6" id="KW-0456">Lyase</keyword>
<name>A0A0Q1AJR9_9CORY</name>